<evidence type="ECO:0000256" key="1">
    <source>
        <dbReference type="SAM" id="Phobius"/>
    </source>
</evidence>
<sequence length="180" mass="19496">MMRFPFLLPVWIVLADMIYTFVLNVMQSVASGQKKALPADGLPVSPDIVFSGLQVVANGGMVLCIGFGLLMLLRLDRSVARGKAMPVGVFATLGLLAVLAFSLASVWQWGWALLRLAGGEAAISFDNPRYLLVAACQPFIALFCLYRLFGWYRLAKRGQLAAHGDGSDTALTGTNQHESF</sequence>
<feature type="transmembrane region" description="Helical" evidence="1">
    <location>
        <begin position="85"/>
        <end position="110"/>
    </location>
</feature>
<dbReference type="Proteomes" id="UP000254927">
    <property type="component" value="Unassembled WGS sequence"/>
</dbReference>
<keyword evidence="1" id="KW-0812">Transmembrane</keyword>
<feature type="transmembrane region" description="Helical" evidence="1">
    <location>
        <begin position="48"/>
        <end position="73"/>
    </location>
</feature>
<dbReference type="GeneID" id="93352913"/>
<keyword evidence="1" id="KW-0472">Membrane</keyword>
<evidence type="ECO:0000313" key="3">
    <source>
        <dbReference type="Proteomes" id="UP000254927"/>
    </source>
</evidence>
<dbReference type="EMBL" id="UGQW01000002">
    <property type="protein sequence ID" value="STZ68407.1"/>
    <property type="molecule type" value="Genomic_DNA"/>
</dbReference>
<gene>
    <name evidence="2" type="ORF">NCTC10660_01925</name>
</gene>
<dbReference type="RefSeq" id="WP_074894835.1">
    <property type="nucleotide sequence ID" value="NZ_CP031252.1"/>
</dbReference>
<dbReference type="AlphaFoldDB" id="A0A378TZS5"/>
<feature type="transmembrane region" description="Helical" evidence="1">
    <location>
        <begin position="130"/>
        <end position="149"/>
    </location>
</feature>
<protein>
    <submittedName>
        <fullName evidence="2">Integral membrane protein</fullName>
    </submittedName>
</protein>
<keyword evidence="1" id="KW-1133">Transmembrane helix</keyword>
<reference evidence="2 3" key="1">
    <citation type="submission" date="2018-06" db="EMBL/GenBank/DDBJ databases">
        <authorList>
            <consortium name="Pathogen Informatics"/>
            <person name="Doyle S."/>
        </authorList>
    </citation>
    <scope>NUCLEOTIDE SEQUENCE [LARGE SCALE GENOMIC DNA]</scope>
    <source>
        <strain evidence="2 3">NCTC10660</strain>
    </source>
</reference>
<organism evidence="2 3">
    <name type="scientific">Neisseria elongata</name>
    <dbReference type="NCBI Taxonomy" id="495"/>
    <lineage>
        <taxon>Bacteria</taxon>
        <taxon>Pseudomonadati</taxon>
        <taxon>Pseudomonadota</taxon>
        <taxon>Betaproteobacteria</taxon>
        <taxon>Neisseriales</taxon>
        <taxon>Neisseriaceae</taxon>
        <taxon>Neisseria</taxon>
    </lineage>
</organism>
<accession>A0A378TZS5</accession>
<name>A0A378TZS5_NEIEL</name>
<proteinExistence type="predicted"/>
<evidence type="ECO:0000313" key="2">
    <source>
        <dbReference type="EMBL" id="STZ68407.1"/>
    </source>
</evidence>